<dbReference type="WBParaSite" id="PSAMB.scaffold2597size22337.g18467.t1">
    <property type="protein sequence ID" value="PSAMB.scaffold2597size22337.g18467.t1"/>
    <property type="gene ID" value="PSAMB.scaffold2597size22337.g18467"/>
</dbReference>
<reference evidence="3" key="1">
    <citation type="submission" date="2022-11" db="UniProtKB">
        <authorList>
            <consortium name="WormBaseParasite"/>
        </authorList>
    </citation>
    <scope>IDENTIFICATION</scope>
</reference>
<dbReference type="AlphaFoldDB" id="A0A914VXI7"/>
<evidence type="ECO:0000313" key="3">
    <source>
        <dbReference type="WBParaSite" id="PSAMB.scaffold2597size22337.g18467.t1"/>
    </source>
</evidence>
<sequence>MVESVEAAAKSMMWMLTTLDRTVTHITSMRRSMERLELYMLAMVGLMYALVLFSIVGGLVYYFFCRPPPRDDYRRHMSTSSMINAAKKSRASMGTPHIMKQGFREDV</sequence>
<feature type="transmembrane region" description="Helical" evidence="1">
    <location>
        <begin position="38"/>
        <end position="64"/>
    </location>
</feature>
<keyword evidence="1" id="KW-1133">Transmembrane helix</keyword>
<name>A0A914VXI7_9BILA</name>
<keyword evidence="1" id="KW-0812">Transmembrane</keyword>
<proteinExistence type="predicted"/>
<organism evidence="2 3">
    <name type="scientific">Plectus sambesii</name>
    <dbReference type="NCBI Taxonomy" id="2011161"/>
    <lineage>
        <taxon>Eukaryota</taxon>
        <taxon>Metazoa</taxon>
        <taxon>Ecdysozoa</taxon>
        <taxon>Nematoda</taxon>
        <taxon>Chromadorea</taxon>
        <taxon>Plectida</taxon>
        <taxon>Plectina</taxon>
        <taxon>Plectoidea</taxon>
        <taxon>Plectidae</taxon>
        <taxon>Plectus</taxon>
    </lineage>
</organism>
<keyword evidence="2" id="KW-1185">Reference proteome</keyword>
<evidence type="ECO:0000313" key="2">
    <source>
        <dbReference type="Proteomes" id="UP000887566"/>
    </source>
</evidence>
<accession>A0A914VXI7</accession>
<keyword evidence="1" id="KW-0472">Membrane</keyword>
<dbReference type="Proteomes" id="UP000887566">
    <property type="component" value="Unplaced"/>
</dbReference>
<evidence type="ECO:0000256" key="1">
    <source>
        <dbReference type="SAM" id="Phobius"/>
    </source>
</evidence>
<protein>
    <submittedName>
        <fullName evidence="3">Uncharacterized protein</fullName>
    </submittedName>
</protein>